<evidence type="ECO:0000313" key="3">
    <source>
        <dbReference type="Proteomes" id="UP001597497"/>
    </source>
</evidence>
<dbReference type="Gene3D" id="3.40.50.150">
    <property type="entry name" value="Vaccinia Virus protein VP39"/>
    <property type="match status" value="1"/>
</dbReference>
<gene>
    <name evidence="2" type="ORF">ACFSUC_04790</name>
</gene>
<organism evidence="2 3">
    <name type="scientific">Marinicrinis sediminis</name>
    <dbReference type="NCBI Taxonomy" id="1652465"/>
    <lineage>
        <taxon>Bacteria</taxon>
        <taxon>Bacillati</taxon>
        <taxon>Bacillota</taxon>
        <taxon>Bacilli</taxon>
        <taxon>Bacillales</taxon>
        <taxon>Paenibacillaceae</taxon>
    </lineage>
</organism>
<dbReference type="SUPFAM" id="SSF53335">
    <property type="entry name" value="S-adenosyl-L-methionine-dependent methyltransferases"/>
    <property type="match status" value="1"/>
</dbReference>
<dbReference type="GO" id="GO:0032259">
    <property type="term" value="P:methylation"/>
    <property type="evidence" value="ECO:0007669"/>
    <property type="project" value="UniProtKB-KW"/>
</dbReference>
<reference evidence="3" key="1">
    <citation type="journal article" date="2019" name="Int. J. Syst. Evol. Microbiol.">
        <title>The Global Catalogue of Microorganisms (GCM) 10K type strain sequencing project: providing services to taxonomists for standard genome sequencing and annotation.</title>
        <authorList>
            <consortium name="The Broad Institute Genomics Platform"/>
            <consortium name="The Broad Institute Genome Sequencing Center for Infectious Disease"/>
            <person name="Wu L."/>
            <person name="Ma J."/>
        </authorList>
    </citation>
    <scope>NUCLEOTIDE SEQUENCE [LARGE SCALE GENOMIC DNA]</scope>
    <source>
        <strain evidence="3">KCTC 33676</strain>
    </source>
</reference>
<name>A0ABW5R832_9BACL</name>
<dbReference type="PANTHER" id="PTHR43464">
    <property type="entry name" value="METHYLTRANSFERASE"/>
    <property type="match status" value="1"/>
</dbReference>
<dbReference type="EC" id="2.1.1.64" evidence="2"/>
<dbReference type="Proteomes" id="UP001597497">
    <property type="component" value="Unassembled WGS sequence"/>
</dbReference>
<dbReference type="Pfam" id="PF13649">
    <property type="entry name" value="Methyltransf_25"/>
    <property type="match status" value="1"/>
</dbReference>
<protein>
    <submittedName>
        <fullName evidence="2">Class I SAM-dependent methyltransferase</fullName>
        <ecNumber evidence="2">2.1.1.222</ecNumber>
        <ecNumber evidence="2">2.1.1.64</ecNumber>
    </submittedName>
</protein>
<proteinExistence type="predicted"/>
<comment type="caution">
    <text evidence="2">The sequence shown here is derived from an EMBL/GenBank/DDBJ whole genome shotgun (WGS) entry which is preliminary data.</text>
</comment>
<dbReference type="GO" id="GO:0102208">
    <property type="term" value="F:2-polyprenyl-6-hydroxyphenol methylase activity"/>
    <property type="evidence" value="ECO:0007669"/>
    <property type="project" value="UniProtKB-EC"/>
</dbReference>
<feature type="domain" description="Methyltransferase" evidence="1">
    <location>
        <begin position="56"/>
        <end position="157"/>
    </location>
</feature>
<evidence type="ECO:0000313" key="2">
    <source>
        <dbReference type="EMBL" id="MFD2670924.1"/>
    </source>
</evidence>
<dbReference type="CDD" id="cd02440">
    <property type="entry name" value="AdoMet_MTases"/>
    <property type="match status" value="1"/>
</dbReference>
<dbReference type="InterPro" id="IPR041698">
    <property type="entry name" value="Methyltransf_25"/>
</dbReference>
<dbReference type="EC" id="2.1.1.222" evidence="2"/>
<accession>A0ABW5R832</accession>
<dbReference type="GO" id="GO:0061542">
    <property type="term" value="F:3-demethylubiquinol 3-O-methyltransferase activity"/>
    <property type="evidence" value="ECO:0007669"/>
    <property type="project" value="UniProtKB-EC"/>
</dbReference>
<keyword evidence="3" id="KW-1185">Reference proteome</keyword>
<evidence type="ECO:0000259" key="1">
    <source>
        <dbReference type="Pfam" id="PF13649"/>
    </source>
</evidence>
<dbReference type="RefSeq" id="WP_379928347.1">
    <property type="nucleotide sequence ID" value="NZ_JBHUMM010000007.1"/>
</dbReference>
<dbReference type="EMBL" id="JBHUMM010000007">
    <property type="protein sequence ID" value="MFD2670924.1"/>
    <property type="molecule type" value="Genomic_DNA"/>
</dbReference>
<sequence length="240" mass="27579">METFTEKRTEEQARHQQMYEEYELFEQGTWLEKPDEQLMEELRQMTRHTQAASLRVLDLGCGIGRNSIPMAKIIGPRGGKVTGVDVLEDALSKLESYSRQYQVEDVITVKKGDIEYIRIPPQSYDVIVAHGCLEHVSSVERFQQALLQLAEAVKPGGLISVVVNTHVREKDAETGEPLEPSLELNMSTSDTMEKMKQQFKDWRIMELSTSPHEVEEVREDRDIRFQHDLIRLTAYCPVSN</sequence>
<dbReference type="InterPro" id="IPR029063">
    <property type="entry name" value="SAM-dependent_MTases_sf"/>
</dbReference>
<keyword evidence="2" id="KW-0489">Methyltransferase</keyword>
<keyword evidence="2" id="KW-0808">Transferase</keyword>